<evidence type="ECO:0000256" key="3">
    <source>
        <dbReference type="ARBA" id="ARBA00022679"/>
    </source>
</evidence>
<dbReference type="Gene3D" id="2.60.40.150">
    <property type="entry name" value="C2 domain"/>
    <property type="match status" value="1"/>
</dbReference>
<dbReference type="OrthoDB" id="67688at2759"/>
<dbReference type="InterPro" id="IPR035892">
    <property type="entry name" value="C2_domain_sf"/>
</dbReference>
<dbReference type="PANTHER" id="PTHR10048">
    <property type="entry name" value="PHOSPHATIDYLINOSITOL KINASE"/>
    <property type="match status" value="1"/>
</dbReference>
<dbReference type="Pfam" id="PF02192">
    <property type="entry name" value="PI3K_p85B"/>
    <property type="match status" value="1"/>
</dbReference>
<dbReference type="GO" id="GO:0048015">
    <property type="term" value="P:phosphatidylinositol-mediated signaling"/>
    <property type="evidence" value="ECO:0007669"/>
    <property type="project" value="TreeGrafter"/>
</dbReference>
<sequence>MPAAAFYGWASPDLSEELTVDCFLPTGVLVPLECKVNETLAEIKTKLFETAQNYPLFNRLEEESNYCFLCINEKGKRETLFDESLKLTDVRPFRPVLKLLEKQGDDKGESKLNAKIKFLMRQTPAELEGKQNEEVINFRQEYLKISLNESRERRKSSWEERAASTFPSDVCMDPIPDYVSRNLRNGKCDLIVYLPPGDDFERLEIPTGINASDVVYVFRSRSEARRRSIANDKDYVLKIVGKDEYLLGNYNMENYQYIRDCIAREVKPELSVVPKSSLKVEDYAPMVAEASSPPPIPPKASLTVWDINSRFKFKITSATNISIETGTEIGVRAGLYHGSMLLCPVKCSREKQGPAPVWNEYLEFDISMCDIPRMAKLCLTIYAKRKKDSKIPLAWVNMTLFDFRNYLRQGQIILHAWPVKDNLQDLNPIGTVVSNINTSTSACLIIEFSQYAKPGTSVVYPPFDKVLEKASTLAGNEQKDIFRGGEKTNIDLQLLTQREPLAEYTEHEKKKIWFFRFECRDNFPNSLPKVLLSIQWNNHEDVARMHALLQCWPRIAPQQALELLDYKYPEKEVRDYAVQCLENFSDGQLHMYLLQLVQVLKYEAYLDCHLAKFLLRRALWNRKIGHSLFWLLRAEMHVPEVSVRFGLLLEAYCRGCVAHMASLSKQVEAMNKLKAITELLQCHALKRTDKDKCVETMKECLQQVTFREAFSDFHSVVDPTCKLKNLRVEGCKMMDSKMRPLWMVYENDDEMGAPTTLIFKNGDDLRQDMLTLQIFKIMDTLWQREGLNLQMTPYAVLPTGDKIGVIEVVTKASTLANIQKSRGGVVKGAFKKEVLLDWLKSKNHTNEMLKRAIDAFTMSCAGYCVATYVLGVGDRHSDNIMVKETGQLVHIDFGHFLGNFKVKFGVNRERVPFILSRDFVYVITNGQKSDKCPAFLSFREICERAYLILRKHNYLFINLFTMMLSTGLPELRSVEDIEYLKKTLGLNSGQMNAEEAEKAALLKFRKCFDEAYKNSTSTSLNWAIHNWAKDNR</sequence>
<dbReference type="GO" id="GO:0016477">
    <property type="term" value="P:cell migration"/>
    <property type="evidence" value="ECO:0007669"/>
    <property type="project" value="TreeGrafter"/>
</dbReference>
<keyword evidence="9" id="KW-1185">Reference proteome</keyword>
<dbReference type="InterPro" id="IPR000403">
    <property type="entry name" value="PI3/4_kinase_cat_dom"/>
</dbReference>
<dbReference type="GO" id="GO:0005737">
    <property type="term" value="C:cytoplasm"/>
    <property type="evidence" value="ECO:0007669"/>
    <property type="project" value="TreeGrafter"/>
</dbReference>
<dbReference type="FunFam" id="1.10.1070.11:FF:000001">
    <property type="entry name" value="Phosphatidylinositol 4,5-bisphosphate 3-kinase catalytic subunit"/>
    <property type="match status" value="1"/>
</dbReference>
<keyword evidence="3" id="KW-0808">Transferase</keyword>
<dbReference type="EMBL" id="CACRXK020003299">
    <property type="protein sequence ID" value="CAB3998212.1"/>
    <property type="molecule type" value="Genomic_DNA"/>
</dbReference>
<organism evidence="8 9">
    <name type="scientific">Paramuricea clavata</name>
    <name type="common">Red gorgonian</name>
    <name type="synonym">Violescent sea-whip</name>
    <dbReference type="NCBI Taxonomy" id="317549"/>
    <lineage>
        <taxon>Eukaryota</taxon>
        <taxon>Metazoa</taxon>
        <taxon>Cnidaria</taxon>
        <taxon>Anthozoa</taxon>
        <taxon>Octocorallia</taxon>
        <taxon>Malacalcyonacea</taxon>
        <taxon>Plexauridae</taxon>
        <taxon>Paramuricea</taxon>
    </lineage>
</organism>
<reference evidence="8" key="1">
    <citation type="submission" date="2020-04" db="EMBL/GenBank/DDBJ databases">
        <authorList>
            <person name="Alioto T."/>
            <person name="Alioto T."/>
            <person name="Gomez Garrido J."/>
        </authorList>
    </citation>
    <scope>NUCLEOTIDE SEQUENCE</scope>
    <source>
        <strain evidence="8">A484AB</strain>
    </source>
</reference>
<comment type="similarity">
    <text evidence="7">Belongs to the PI3/PI4-kinase family.</text>
</comment>
<dbReference type="SUPFAM" id="SSF48371">
    <property type="entry name" value="ARM repeat"/>
    <property type="match status" value="1"/>
</dbReference>
<dbReference type="GO" id="GO:0005524">
    <property type="term" value="F:ATP binding"/>
    <property type="evidence" value="ECO:0007669"/>
    <property type="project" value="UniProtKB-KW"/>
</dbReference>
<dbReference type="SUPFAM" id="SSF54236">
    <property type="entry name" value="Ubiquitin-like"/>
    <property type="match status" value="1"/>
</dbReference>
<dbReference type="InterPro" id="IPR042236">
    <property type="entry name" value="PI3K_accessory_sf"/>
</dbReference>
<dbReference type="EC" id="2.7.1.137" evidence="2"/>
<evidence type="ECO:0000256" key="1">
    <source>
        <dbReference type="ARBA" id="ARBA00001498"/>
    </source>
</evidence>
<dbReference type="InterPro" id="IPR018936">
    <property type="entry name" value="PI3/4_kinase_CS"/>
</dbReference>
<comment type="catalytic activity">
    <reaction evidence="1">
        <text>a 1,2-diacyl-sn-glycero-3-phospho-(1D-myo-inositol) + ATP = a 1,2-diacyl-sn-glycero-3-phospho-(1D-myo-inositol-3-phosphate) + ADP + H(+)</text>
        <dbReference type="Rhea" id="RHEA:12709"/>
        <dbReference type="ChEBI" id="CHEBI:15378"/>
        <dbReference type="ChEBI" id="CHEBI:30616"/>
        <dbReference type="ChEBI" id="CHEBI:57880"/>
        <dbReference type="ChEBI" id="CHEBI:58088"/>
        <dbReference type="ChEBI" id="CHEBI:456216"/>
        <dbReference type="EC" id="2.7.1.137"/>
    </reaction>
</comment>
<dbReference type="SMART" id="SM00143">
    <property type="entry name" value="PI3K_p85B"/>
    <property type="match status" value="1"/>
</dbReference>
<dbReference type="Pfam" id="PF00613">
    <property type="entry name" value="PI3Ka"/>
    <property type="match status" value="1"/>
</dbReference>
<dbReference type="SMART" id="SM00145">
    <property type="entry name" value="PI3Ka"/>
    <property type="match status" value="1"/>
</dbReference>
<dbReference type="PROSITE" id="PS51546">
    <property type="entry name" value="PI3K_RBD"/>
    <property type="match status" value="1"/>
</dbReference>
<dbReference type="SUPFAM" id="SSF49562">
    <property type="entry name" value="C2 domain (Calcium/lipid-binding domain, CaLB)"/>
    <property type="match status" value="1"/>
</dbReference>
<keyword evidence="5" id="KW-0418">Kinase</keyword>
<protein>
    <recommendedName>
        <fullName evidence="2">phosphatidylinositol 3-kinase</fullName>
        <ecNumber evidence="2">2.7.1.137</ecNumber>
    </recommendedName>
</protein>
<dbReference type="PROSITE" id="PS51544">
    <property type="entry name" value="PI3K_ABD"/>
    <property type="match status" value="1"/>
</dbReference>
<dbReference type="GO" id="GO:0005942">
    <property type="term" value="C:phosphatidylinositol 3-kinase complex"/>
    <property type="evidence" value="ECO:0007669"/>
    <property type="project" value="TreeGrafter"/>
</dbReference>
<dbReference type="InterPro" id="IPR036940">
    <property type="entry name" value="PI3/4_kinase_cat_sf"/>
</dbReference>
<dbReference type="GO" id="GO:0050920">
    <property type="term" value="P:regulation of chemotaxis"/>
    <property type="evidence" value="ECO:0007669"/>
    <property type="project" value="UniProtKB-ARBA"/>
</dbReference>
<dbReference type="InterPro" id="IPR000341">
    <property type="entry name" value="PI3K_Ras-bd_dom"/>
</dbReference>
<dbReference type="InterPro" id="IPR001263">
    <property type="entry name" value="PI3K_accessory_dom"/>
</dbReference>
<dbReference type="PANTHER" id="PTHR10048:SF118">
    <property type="entry name" value="PI-3 KINASE"/>
    <property type="match status" value="1"/>
</dbReference>
<dbReference type="AlphaFoldDB" id="A0A6S7H5K1"/>
<dbReference type="InterPro" id="IPR015433">
    <property type="entry name" value="PI3/4_kinase"/>
</dbReference>
<dbReference type="PROSITE" id="PS00915">
    <property type="entry name" value="PI3_4_KINASE_1"/>
    <property type="match status" value="1"/>
</dbReference>
<dbReference type="Gene3D" id="1.25.40.70">
    <property type="entry name" value="Phosphatidylinositol 3-kinase, accessory domain (PIK)"/>
    <property type="match status" value="1"/>
</dbReference>
<dbReference type="Gene3D" id="1.10.1070.11">
    <property type="entry name" value="Phosphatidylinositol 3-/4-kinase, catalytic domain"/>
    <property type="match status" value="1"/>
</dbReference>
<dbReference type="Pfam" id="PF00792">
    <property type="entry name" value="PI3K_C2"/>
    <property type="match status" value="1"/>
</dbReference>
<name>A0A6S7H5K1_PARCT</name>
<dbReference type="Pfam" id="PF00794">
    <property type="entry name" value="PI3K_rbd"/>
    <property type="match status" value="1"/>
</dbReference>
<evidence type="ECO:0000256" key="5">
    <source>
        <dbReference type="ARBA" id="ARBA00022777"/>
    </source>
</evidence>
<dbReference type="CDD" id="cd05165">
    <property type="entry name" value="PI3Kc_I"/>
    <property type="match status" value="1"/>
</dbReference>
<dbReference type="SMART" id="SM00146">
    <property type="entry name" value="PI3Kc"/>
    <property type="match status" value="1"/>
</dbReference>
<dbReference type="InterPro" id="IPR002420">
    <property type="entry name" value="PI3K-type_C2_dom"/>
</dbReference>
<dbReference type="Gene3D" id="3.10.20.770">
    <property type="match status" value="1"/>
</dbReference>
<dbReference type="GO" id="GO:0016303">
    <property type="term" value="F:1-phosphatidylinositol-3-kinase activity"/>
    <property type="evidence" value="ECO:0007669"/>
    <property type="project" value="UniProtKB-EC"/>
</dbReference>
<evidence type="ECO:0000256" key="4">
    <source>
        <dbReference type="ARBA" id="ARBA00022741"/>
    </source>
</evidence>
<dbReference type="SMART" id="SM00142">
    <property type="entry name" value="PI3K_C2"/>
    <property type="match status" value="1"/>
</dbReference>
<dbReference type="SUPFAM" id="SSF56112">
    <property type="entry name" value="Protein kinase-like (PK-like)"/>
    <property type="match status" value="1"/>
</dbReference>
<evidence type="ECO:0000313" key="8">
    <source>
        <dbReference type="EMBL" id="CAB3998212.1"/>
    </source>
</evidence>
<dbReference type="PROSITE" id="PS50290">
    <property type="entry name" value="PI3_4_KINASE_3"/>
    <property type="match status" value="1"/>
</dbReference>
<evidence type="ECO:0000256" key="6">
    <source>
        <dbReference type="ARBA" id="ARBA00022840"/>
    </source>
</evidence>
<gene>
    <name evidence="8" type="ORF">PACLA_8A065418</name>
</gene>
<evidence type="ECO:0000256" key="7">
    <source>
        <dbReference type="PROSITE-ProRule" id="PRU00880"/>
    </source>
</evidence>
<evidence type="ECO:0000256" key="2">
    <source>
        <dbReference type="ARBA" id="ARBA00012073"/>
    </source>
</evidence>
<dbReference type="GO" id="GO:0032060">
    <property type="term" value="P:bleb assembly"/>
    <property type="evidence" value="ECO:0007669"/>
    <property type="project" value="UniProtKB-ARBA"/>
</dbReference>
<accession>A0A6S7H5K1</accession>
<dbReference type="GO" id="GO:0035005">
    <property type="term" value="F:1-phosphatidylinositol-4-phosphate 3-kinase activity"/>
    <property type="evidence" value="ECO:0007669"/>
    <property type="project" value="TreeGrafter"/>
</dbReference>
<dbReference type="PROSITE" id="PS51547">
    <property type="entry name" value="C2_PI3K"/>
    <property type="match status" value="1"/>
</dbReference>
<dbReference type="Pfam" id="PF00454">
    <property type="entry name" value="PI3_PI4_kinase"/>
    <property type="match status" value="1"/>
</dbReference>
<dbReference type="GO" id="GO:0005886">
    <property type="term" value="C:plasma membrane"/>
    <property type="evidence" value="ECO:0007669"/>
    <property type="project" value="TreeGrafter"/>
</dbReference>
<dbReference type="PROSITE" id="PS51545">
    <property type="entry name" value="PIK_HELICAL"/>
    <property type="match status" value="1"/>
</dbReference>
<dbReference type="Proteomes" id="UP001152795">
    <property type="component" value="Unassembled WGS sequence"/>
</dbReference>
<dbReference type="Gene3D" id="3.30.1010.10">
    <property type="entry name" value="Phosphatidylinositol 3-kinase Catalytic Subunit, Chain A, domain 4"/>
    <property type="match status" value="1"/>
</dbReference>
<evidence type="ECO:0000313" key="9">
    <source>
        <dbReference type="Proteomes" id="UP001152795"/>
    </source>
</evidence>
<dbReference type="FunFam" id="3.30.1010.10:FF:000008">
    <property type="entry name" value="Phosphatidylinositol 4,5-bisphosphate 3-kinase catalytic subunit gamma"/>
    <property type="match status" value="1"/>
</dbReference>
<dbReference type="PROSITE" id="PS00916">
    <property type="entry name" value="PI3_4_KINASE_2"/>
    <property type="match status" value="1"/>
</dbReference>
<dbReference type="InterPro" id="IPR029071">
    <property type="entry name" value="Ubiquitin-like_domsf"/>
</dbReference>
<dbReference type="InterPro" id="IPR016024">
    <property type="entry name" value="ARM-type_fold"/>
</dbReference>
<keyword evidence="4" id="KW-0547">Nucleotide-binding</keyword>
<proteinExistence type="inferred from homology"/>
<dbReference type="InterPro" id="IPR011009">
    <property type="entry name" value="Kinase-like_dom_sf"/>
</dbReference>
<comment type="caution">
    <text evidence="8">The sequence shown here is derived from an EMBL/GenBank/DDBJ whole genome shotgun (WGS) entry which is preliminary data.</text>
</comment>
<dbReference type="InterPro" id="IPR003113">
    <property type="entry name" value="PI3K_ABD"/>
</dbReference>
<keyword evidence="6" id="KW-0067">ATP-binding</keyword>
<dbReference type="GO" id="GO:0043491">
    <property type="term" value="P:phosphatidylinositol 3-kinase/protein kinase B signal transduction"/>
    <property type="evidence" value="ECO:0007669"/>
    <property type="project" value="TreeGrafter"/>
</dbReference>